<name>A0AAV1ZED0_9ARAC</name>
<dbReference type="EMBL" id="CAXIEN010000044">
    <property type="protein sequence ID" value="CAL1269830.1"/>
    <property type="molecule type" value="Genomic_DNA"/>
</dbReference>
<accession>A0AAV1ZED0</accession>
<reference evidence="1 2" key="1">
    <citation type="submission" date="2024-04" db="EMBL/GenBank/DDBJ databases">
        <authorList>
            <person name="Rising A."/>
            <person name="Reimegard J."/>
            <person name="Sonavane S."/>
            <person name="Akerstrom W."/>
            <person name="Nylinder S."/>
            <person name="Hedman E."/>
            <person name="Kallberg Y."/>
        </authorList>
    </citation>
    <scope>NUCLEOTIDE SEQUENCE [LARGE SCALE GENOMIC DNA]</scope>
</reference>
<organism evidence="1 2">
    <name type="scientific">Larinioides sclopetarius</name>
    <dbReference type="NCBI Taxonomy" id="280406"/>
    <lineage>
        <taxon>Eukaryota</taxon>
        <taxon>Metazoa</taxon>
        <taxon>Ecdysozoa</taxon>
        <taxon>Arthropoda</taxon>
        <taxon>Chelicerata</taxon>
        <taxon>Arachnida</taxon>
        <taxon>Araneae</taxon>
        <taxon>Araneomorphae</taxon>
        <taxon>Entelegynae</taxon>
        <taxon>Araneoidea</taxon>
        <taxon>Araneidae</taxon>
        <taxon>Larinioides</taxon>
    </lineage>
</organism>
<dbReference type="Proteomes" id="UP001497382">
    <property type="component" value="Unassembled WGS sequence"/>
</dbReference>
<protein>
    <submittedName>
        <fullName evidence="1">Uncharacterized protein</fullName>
    </submittedName>
</protein>
<keyword evidence="2" id="KW-1185">Reference proteome</keyword>
<evidence type="ECO:0000313" key="1">
    <source>
        <dbReference type="EMBL" id="CAL1269830.1"/>
    </source>
</evidence>
<sequence length="99" mass="11327">MTVTDSPQDGFHSRRIGNSLSHRTVFFIIFLQSSCELKALLRKGSFEITLKRCMLKLEEAVQQDFTITKRVKSLCEDSQRGNFSKETLEFFPVSGFAES</sequence>
<feature type="non-terminal residue" evidence="1">
    <location>
        <position position="99"/>
    </location>
</feature>
<evidence type="ECO:0000313" key="2">
    <source>
        <dbReference type="Proteomes" id="UP001497382"/>
    </source>
</evidence>
<dbReference type="AlphaFoldDB" id="A0AAV1ZED0"/>
<comment type="caution">
    <text evidence="1">The sequence shown here is derived from an EMBL/GenBank/DDBJ whole genome shotgun (WGS) entry which is preliminary data.</text>
</comment>
<gene>
    <name evidence="1" type="ORF">LARSCL_LOCUS4961</name>
</gene>
<proteinExistence type="predicted"/>